<comment type="caution">
    <text evidence="1">The sequence shown here is derived from an EMBL/GenBank/DDBJ whole genome shotgun (WGS) entry which is preliminary data.</text>
</comment>
<organism evidence="1 2">
    <name type="scientific">Pelovirga terrestris</name>
    <dbReference type="NCBI Taxonomy" id="2771352"/>
    <lineage>
        <taxon>Bacteria</taxon>
        <taxon>Pseudomonadati</taxon>
        <taxon>Thermodesulfobacteriota</taxon>
        <taxon>Desulfuromonadia</taxon>
        <taxon>Geobacterales</taxon>
        <taxon>Geobacteraceae</taxon>
        <taxon>Pelovirga</taxon>
    </lineage>
</organism>
<gene>
    <name evidence="1" type="ORF">ICT70_01985</name>
</gene>
<evidence type="ECO:0000313" key="1">
    <source>
        <dbReference type="EMBL" id="MBD1399434.1"/>
    </source>
</evidence>
<sequence>MKKGWMHITTKALVGARAFSPYITKTTEHNSTENPTKQQGFCEPDPAQVVELERYRNRLLTCRELSRKDSSALDCVDYLLDLVYRRPS</sequence>
<dbReference type="AlphaFoldDB" id="A0A8J6UNF4"/>
<dbReference type="EMBL" id="JACWUN010000002">
    <property type="protein sequence ID" value="MBD1399434.1"/>
    <property type="molecule type" value="Genomic_DNA"/>
</dbReference>
<keyword evidence="2" id="KW-1185">Reference proteome</keyword>
<evidence type="ECO:0000313" key="2">
    <source>
        <dbReference type="Proteomes" id="UP000632828"/>
    </source>
</evidence>
<name>A0A8J6UNF4_9BACT</name>
<reference evidence="1" key="1">
    <citation type="submission" date="2020-09" db="EMBL/GenBank/DDBJ databases">
        <title>Pelobacter alkaliphilus sp. nov., a novel anaerobic arsenate-reducing bacterium from terrestrial mud volcano.</title>
        <authorList>
            <person name="Khomyakova M.A."/>
            <person name="Merkel A.Y."/>
            <person name="Slobodkin A.I."/>
        </authorList>
    </citation>
    <scope>NUCLEOTIDE SEQUENCE</scope>
    <source>
        <strain evidence="1">M08fum</strain>
    </source>
</reference>
<proteinExistence type="predicted"/>
<dbReference type="Proteomes" id="UP000632828">
    <property type="component" value="Unassembled WGS sequence"/>
</dbReference>
<protein>
    <submittedName>
        <fullName evidence="1">Uncharacterized protein</fullName>
    </submittedName>
</protein>
<accession>A0A8J6UNF4</accession>
<dbReference type="RefSeq" id="WP_191153711.1">
    <property type="nucleotide sequence ID" value="NZ_JACWUN010000002.1"/>
</dbReference>